<sequence>MGPPPIVTGVSPKEGPPGTRVTVRGEFLGKTPQDLCGLTICGCDCLLSAEWKSPNKIIARSGPGKGKGEILVTTRSGGRGTCTVEFRGYHEMIGPMKETAVWVEEAPLRKMWWGRRGLTPTTYQHDDPLGISIEGVEQKFPEEGLHKLFPGGSGDLSSENFAAGWFLLERHHATPFDDLRAGLAFLRRKVDGQKEGQLSFIKSNVGSVMEQMDTLAQLKERFEEDVEKQGQDPTVRLEGAIKESMLEANKLFEDVLTRRERADATRSALAVLQRFRFLFGLPGAIEKNIKKGDYDAVINDYARVINLFGNTDVPVFKKVLAEVELRIAQLRKLLHHRLEEAPTSLEAQKKLIRNLVHLEEGGDPAWDAISCHSRHLTTTMIHCRDTNLAQEQAALEEGGKTPKSSKQKSTSSSNQNSDWQTSVPARVLLTEELADAISERFPDFWKLGQAYFTGELQVKVVPGRQQDFKKLVLASISLFSGLLRAALMPHTLVRTPAAERASYGVWHSRGMEGLGPWLPHCVRALRHAYSSLIRLDLPSEALDIVAGLIFDLRVHCMSTLLKQAGESIRNLHTQESWNIQFDGEHGGITHLPAECERVVAEALQLAKDSVLLSEQRETLLLDPDVVQRDLNNLIQNMLLGFVEVLDKLALGSDAIAGESPGVSQMIGSPAIFQVRGSDSVLDKGRGKDKESGPAWEQRLLCVLSNIEYTRSILLPRIADLFARYQLPAQTGPLAAVKKALTELDQRVLDAYLEQRSDPLVGTIEPSMYIGNFNWHTALKPMDVRPYVKELLTNLISVHAEVHSISPGLVWRVLPQLVETVAEELARLMVCLDKKFNVHGTQQACADIAAIREAVTVYSTPTAEAFFEEALEAIPRLSDVQGKRNVEDVLNNFRSRMRLQLLCFRDPKTPSTKSV</sequence>
<dbReference type="GO" id="GO:0015031">
    <property type="term" value="P:protein transport"/>
    <property type="evidence" value="ECO:0007669"/>
    <property type="project" value="UniProtKB-KW"/>
</dbReference>
<accession>A0A9C6TU53</accession>
<feature type="region of interest" description="Disordered" evidence="8">
    <location>
        <begin position="394"/>
        <end position="419"/>
    </location>
</feature>
<name>A0A9C6TU53_FRAOC</name>
<dbReference type="PANTHER" id="PTHR13043:SF1">
    <property type="entry name" value="EXOCYST COMPLEX COMPONENT 2"/>
    <property type="match status" value="1"/>
</dbReference>
<dbReference type="AlphaFoldDB" id="A0A9C6TU53"/>
<evidence type="ECO:0000256" key="5">
    <source>
        <dbReference type="ARBA" id="ARBA00022483"/>
    </source>
</evidence>
<feature type="compositionally biased region" description="Low complexity" evidence="8">
    <location>
        <begin position="401"/>
        <end position="417"/>
    </location>
</feature>
<keyword evidence="5 7" id="KW-0268">Exocytosis</keyword>
<evidence type="ECO:0000256" key="3">
    <source>
        <dbReference type="ARBA" id="ARBA00017526"/>
    </source>
</evidence>
<proteinExistence type="inferred from homology"/>
<dbReference type="InterPro" id="IPR029175">
    <property type="entry name" value="EXOC2/Sec5"/>
</dbReference>
<evidence type="ECO:0000259" key="10">
    <source>
        <dbReference type="Pfam" id="PF15469"/>
    </source>
</evidence>
<dbReference type="OrthoDB" id="26242at2759"/>
<keyword evidence="11" id="KW-1185">Reference proteome</keyword>
<dbReference type="CTD" id="33563"/>
<evidence type="ECO:0000256" key="2">
    <source>
        <dbReference type="ARBA" id="ARBA00010578"/>
    </source>
</evidence>
<feature type="domain" description="IPT/TIG" evidence="9">
    <location>
        <begin position="5"/>
        <end position="78"/>
    </location>
</feature>
<dbReference type="Proteomes" id="UP000504606">
    <property type="component" value="Unplaced"/>
</dbReference>
<dbReference type="GO" id="GO:0048468">
    <property type="term" value="P:cell development"/>
    <property type="evidence" value="ECO:0007669"/>
    <property type="project" value="UniProtKB-ARBA"/>
</dbReference>
<evidence type="ECO:0000256" key="8">
    <source>
        <dbReference type="SAM" id="MobiDB-lite"/>
    </source>
</evidence>
<comment type="function">
    <text evidence="1 7">Component of the exocyst complex involved in the docking of exocytic vesicles with fusion sites on the plasma membrane.</text>
</comment>
<dbReference type="KEGG" id="foc:113213796"/>
<dbReference type="CDD" id="cd00603">
    <property type="entry name" value="IPT_PCSR"/>
    <property type="match status" value="1"/>
</dbReference>
<dbReference type="InterPro" id="IPR013783">
    <property type="entry name" value="Ig-like_fold"/>
</dbReference>
<dbReference type="InterPro" id="IPR014756">
    <property type="entry name" value="Ig_E-set"/>
</dbReference>
<feature type="domain" description="Exocyst complex component EXOC2/Sec5 N-terminal" evidence="10">
    <location>
        <begin position="127"/>
        <end position="903"/>
    </location>
</feature>
<dbReference type="GO" id="GO:0048731">
    <property type="term" value="P:system development"/>
    <property type="evidence" value="ECO:0007669"/>
    <property type="project" value="UniProtKB-ARBA"/>
</dbReference>
<evidence type="ECO:0000256" key="4">
    <source>
        <dbReference type="ARBA" id="ARBA00022448"/>
    </source>
</evidence>
<evidence type="ECO:0000313" key="12">
    <source>
        <dbReference type="RefSeq" id="XP_052122370.1"/>
    </source>
</evidence>
<dbReference type="GO" id="GO:0000145">
    <property type="term" value="C:exocyst"/>
    <property type="evidence" value="ECO:0007669"/>
    <property type="project" value="UniProtKB-UniRule"/>
</dbReference>
<evidence type="ECO:0000256" key="7">
    <source>
        <dbReference type="RuleBase" id="RU365069"/>
    </source>
</evidence>
<reference evidence="12" key="1">
    <citation type="submission" date="2025-08" db="UniProtKB">
        <authorList>
            <consortium name="RefSeq"/>
        </authorList>
    </citation>
    <scope>IDENTIFICATION</scope>
    <source>
        <tissue evidence="12">Whole organism</tissue>
    </source>
</reference>
<gene>
    <name evidence="12" type="primary">LOC113213796</name>
</gene>
<dbReference type="SUPFAM" id="SSF81296">
    <property type="entry name" value="E set domains"/>
    <property type="match status" value="1"/>
</dbReference>
<comment type="subunit">
    <text evidence="7">Component of the exocyst complex.</text>
</comment>
<evidence type="ECO:0000259" key="9">
    <source>
        <dbReference type="Pfam" id="PF01833"/>
    </source>
</evidence>
<organism evidence="11 12">
    <name type="scientific">Frankliniella occidentalis</name>
    <name type="common">Western flower thrips</name>
    <name type="synonym">Euthrips occidentalis</name>
    <dbReference type="NCBI Taxonomy" id="133901"/>
    <lineage>
        <taxon>Eukaryota</taxon>
        <taxon>Metazoa</taxon>
        <taxon>Ecdysozoa</taxon>
        <taxon>Arthropoda</taxon>
        <taxon>Hexapoda</taxon>
        <taxon>Insecta</taxon>
        <taxon>Pterygota</taxon>
        <taxon>Neoptera</taxon>
        <taxon>Paraneoptera</taxon>
        <taxon>Thysanoptera</taxon>
        <taxon>Terebrantia</taxon>
        <taxon>Thripoidea</taxon>
        <taxon>Thripidae</taxon>
        <taxon>Frankliniella</taxon>
    </lineage>
</organism>
<evidence type="ECO:0000313" key="11">
    <source>
        <dbReference type="Proteomes" id="UP000504606"/>
    </source>
</evidence>
<keyword evidence="6 7" id="KW-0653">Protein transport</keyword>
<evidence type="ECO:0000256" key="1">
    <source>
        <dbReference type="ARBA" id="ARBA00002660"/>
    </source>
</evidence>
<dbReference type="FunFam" id="2.60.40.10:FF:000196">
    <property type="entry name" value="Exocyst complex component 2"/>
    <property type="match status" value="1"/>
</dbReference>
<dbReference type="PANTHER" id="PTHR13043">
    <property type="entry name" value="EXOCYST COMPLEX COMPONENT SEC5"/>
    <property type="match status" value="1"/>
</dbReference>
<dbReference type="Pfam" id="PF15469">
    <property type="entry name" value="Sec5"/>
    <property type="match status" value="1"/>
</dbReference>
<keyword evidence="4 7" id="KW-0813">Transport</keyword>
<dbReference type="GeneID" id="113213796"/>
<dbReference type="Gene3D" id="2.60.40.10">
    <property type="entry name" value="Immunoglobulins"/>
    <property type="match status" value="1"/>
</dbReference>
<dbReference type="InterPro" id="IPR002909">
    <property type="entry name" value="IPT_dom"/>
</dbReference>
<dbReference type="Pfam" id="PF01833">
    <property type="entry name" value="TIG"/>
    <property type="match status" value="1"/>
</dbReference>
<dbReference type="InterPro" id="IPR039481">
    <property type="entry name" value="EXOC2/Sec5_N_dom"/>
</dbReference>
<dbReference type="GO" id="GO:0006893">
    <property type="term" value="P:Golgi to plasma membrane transport"/>
    <property type="evidence" value="ECO:0007669"/>
    <property type="project" value="UniProtKB-UniRule"/>
</dbReference>
<dbReference type="RefSeq" id="XP_052122370.1">
    <property type="nucleotide sequence ID" value="XM_052266410.1"/>
</dbReference>
<evidence type="ECO:0000256" key="6">
    <source>
        <dbReference type="ARBA" id="ARBA00022927"/>
    </source>
</evidence>
<comment type="similarity">
    <text evidence="2 7">Belongs to the SEC5 family.</text>
</comment>
<protein>
    <recommendedName>
        <fullName evidence="3 7">Exocyst complex component 2</fullName>
    </recommendedName>
</protein>
<dbReference type="GO" id="GO:0006887">
    <property type="term" value="P:exocytosis"/>
    <property type="evidence" value="ECO:0007669"/>
    <property type="project" value="UniProtKB-KW"/>
</dbReference>